<dbReference type="AlphaFoldDB" id="A0A438KMP8"/>
<gene>
    <name evidence="2" type="ORF">CK203_012562</name>
</gene>
<dbReference type="SUPFAM" id="SSF82185">
    <property type="entry name" value="Histone H3 K4-specific methyltransferase SET7/9 N-terminal domain"/>
    <property type="match status" value="1"/>
</dbReference>
<protein>
    <submittedName>
        <fullName evidence="2">Uncharacterized protein</fullName>
    </submittedName>
</protein>
<feature type="compositionally biased region" description="Low complexity" evidence="1">
    <location>
        <begin position="10"/>
        <end position="21"/>
    </location>
</feature>
<name>A0A438KMP8_VITVI</name>
<evidence type="ECO:0000313" key="2">
    <source>
        <dbReference type="EMBL" id="RVX22476.1"/>
    </source>
</evidence>
<reference evidence="2 3" key="1">
    <citation type="journal article" date="2018" name="PLoS Genet.">
        <title>Population sequencing reveals clonal diversity and ancestral inbreeding in the grapevine cultivar Chardonnay.</title>
        <authorList>
            <person name="Roach M.J."/>
            <person name="Johnson D.L."/>
            <person name="Bohlmann J."/>
            <person name="van Vuuren H.J."/>
            <person name="Jones S.J."/>
            <person name="Pretorius I.S."/>
            <person name="Schmidt S.A."/>
            <person name="Borneman A.R."/>
        </authorList>
    </citation>
    <scope>NUCLEOTIDE SEQUENCE [LARGE SCALE GENOMIC DNA]</scope>
    <source>
        <strain evidence="3">cv. Chardonnay</strain>
        <tissue evidence="2">Leaf</tissue>
    </source>
</reference>
<dbReference type="EMBL" id="QGNW01000003">
    <property type="protein sequence ID" value="RVX22476.1"/>
    <property type="molecule type" value="Genomic_DNA"/>
</dbReference>
<feature type="region of interest" description="Disordered" evidence="1">
    <location>
        <begin position="1"/>
        <end position="59"/>
    </location>
</feature>
<comment type="caution">
    <text evidence="2">The sequence shown here is derived from an EMBL/GenBank/DDBJ whole genome shotgun (WGS) entry which is preliminary data.</text>
</comment>
<evidence type="ECO:0000256" key="1">
    <source>
        <dbReference type="SAM" id="MobiDB-lite"/>
    </source>
</evidence>
<organism evidence="2 3">
    <name type="scientific">Vitis vinifera</name>
    <name type="common">Grape</name>
    <dbReference type="NCBI Taxonomy" id="29760"/>
    <lineage>
        <taxon>Eukaryota</taxon>
        <taxon>Viridiplantae</taxon>
        <taxon>Streptophyta</taxon>
        <taxon>Embryophyta</taxon>
        <taxon>Tracheophyta</taxon>
        <taxon>Spermatophyta</taxon>
        <taxon>Magnoliopsida</taxon>
        <taxon>eudicotyledons</taxon>
        <taxon>Gunneridae</taxon>
        <taxon>Pentapetalae</taxon>
        <taxon>rosids</taxon>
        <taxon>Vitales</taxon>
        <taxon>Vitaceae</taxon>
        <taxon>Viteae</taxon>
        <taxon>Vitis</taxon>
    </lineage>
</organism>
<evidence type="ECO:0000313" key="3">
    <source>
        <dbReference type="Proteomes" id="UP000288805"/>
    </source>
</evidence>
<sequence>MDGQKSQAKLTRTQSSLLRSSPTIRSSIHSLSSINEDEMIASQEEEKKPHRSGSTPRTGSHRFASVLAMASLTFCAKGKENVREGVEFYSNGDFYEGSFTKEGCNGSGVYNYIVNGRYEGDWIDGGSTQGIRMPGVGKWAESWYWGSDLFGWKLLCWRVQVWRQARPWVLPF</sequence>
<proteinExistence type="predicted"/>
<accession>A0A438KMP8</accession>
<feature type="compositionally biased region" description="Polar residues" evidence="1">
    <location>
        <begin position="22"/>
        <end position="34"/>
    </location>
</feature>
<dbReference type="Proteomes" id="UP000288805">
    <property type="component" value="Unassembled WGS sequence"/>
</dbReference>